<evidence type="ECO:0000313" key="10">
    <source>
        <dbReference type="Proteomes" id="UP000887566"/>
    </source>
</evidence>
<dbReference type="InterPro" id="IPR045886">
    <property type="entry name" value="ThiF/MoeB/HesA"/>
</dbReference>
<dbReference type="Pfam" id="PF00899">
    <property type="entry name" value="ThiF"/>
    <property type="match status" value="1"/>
</dbReference>
<evidence type="ECO:0000256" key="7">
    <source>
        <dbReference type="ARBA" id="ARBA00044187"/>
    </source>
</evidence>
<dbReference type="PANTHER" id="PTHR10953">
    <property type="entry name" value="UBIQUITIN-ACTIVATING ENZYME E1"/>
    <property type="match status" value="1"/>
</dbReference>
<dbReference type="AlphaFoldDB" id="A0A914WM22"/>
<dbReference type="InterPro" id="IPR000594">
    <property type="entry name" value="ThiF_NAD_FAD-bd"/>
</dbReference>
<dbReference type="GO" id="GO:0019948">
    <property type="term" value="F:SUMO activating enzyme activity"/>
    <property type="evidence" value="ECO:0007669"/>
    <property type="project" value="TreeGrafter"/>
</dbReference>
<keyword evidence="4" id="KW-0833">Ubl conjugation pathway</keyword>
<dbReference type="PANTHER" id="PTHR10953:SF162">
    <property type="entry name" value="SUMO-ACTIVATING ENZYME SUBUNIT 1"/>
    <property type="match status" value="1"/>
</dbReference>
<evidence type="ECO:0000256" key="4">
    <source>
        <dbReference type="ARBA" id="ARBA00022786"/>
    </source>
</evidence>
<accession>A0A914WM22</accession>
<dbReference type="SUPFAM" id="SSF69572">
    <property type="entry name" value="Activating enzymes of the ubiquitin-like proteins"/>
    <property type="match status" value="1"/>
</dbReference>
<comment type="similarity">
    <text evidence="3">Belongs to the ubiquitin-activating E1 family.</text>
</comment>
<name>A0A914WM22_9BILA</name>
<dbReference type="PRINTS" id="PR01849">
    <property type="entry name" value="UBIQUITINACT"/>
</dbReference>
<reference evidence="11" key="1">
    <citation type="submission" date="2022-11" db="UniProtKB">
        <authorList>
            <consortium name="WormBaseParasite"/>
        </authorList>
    </citation>
    <scope>IDENTIFICATION</scope>
</reference>
<keyword evidence="5" id="KW-0539">Nucleus</keyword>
<dbReference type="WBParaSite" id="PSAMB.scaffold4433size14618.g24265.t1">
    <property type="protein sequence ID" value="PSAMB.scaffold4433size14618.g24265.t1"/>
    <property type="gene ID" value="PSAMB.scaffold4433size14618.g24265"/>
</dbReference>
<dbReference type="InterPro" id="IPR000011">
    <property type="entry name" value="UBQ/SUMO-activ_enz_E1-like"/>
</dbReference>
<dbReference type="Proteomes" id="UP000887566">
    <property type="component" value="Unplaced"/>
</dbReference>
<dbReference type="Gene3D" id="3.40.50.720">
    <property type="entry name" value="NAD(P)-binding Rossmann-like Domain"/>
    <property type="match status" value="1"/>
</dbReference>
<keyword evidence="10" id="KW-1185">Reference proteome</keyword>
<comment type="pathway">
    <text evidence="2">Protein modification; protein sumoylation.</text>
</comment>
<evidence type="ECO:0000256" key="1">
    <source>
        <dbReference type="ARBA" id="ARBA00004123"/>
    </source>
</evidence>
<dbReference type="InterPro" id="IPR035985">
    <property type="entry name" value="Ubiquitin-activating_enz"/>
</dbReference>
<dbReference type="GO" id="GO:0031510">
    <property type="term" value="C:SUMO activating enzyme complex"/>
    <property type="evidence" value="ECO:0007669"/>
    <property type="project" value="TreeGrafter"/>
</dbReference>
<evidence type="ECO:0000256" key="8">
    <source>
        <dbReference type="ARBA" id="ARBA00044354"/>
    </source>
</evidence>
<protein>
    <recommendedName>
        <fullName evidence="7">SUMO-activating enzyme subunit 1</fullName>
    </recommendedName>
    <alternativeName>
        <fullName evidence="8">Ubiquitin-like 1-activating enzyme E1A</fullName>
    </alternativeName>
</protein>
<feature type="domain" description="THIF-type NAD/FAD binding fold" evidence="9">
    <location>
        <begin position="24"/>
        <end position="325"/>
    </location>
</feature>
<organism evidence="10 11">
    <name type="scientific">Plectus sambesii</name>
    <dbReference type="NCBI Taxonomy" id="2011161"/>
    <lineage>
        <taxon>Eukaryota</taxon>
        <taxon>Metazoa</taxon>
        <taxon>Ecdysozoa</taxon>
        <taxon>Nematoda</taxon>
        <taxon>Chromadorea</taxon>
        <taxon>Plectida</taxon>
        <taxon>Plectina</taxon>
        <taxon>Plectoidea</taxon>
        <taxon>Plectidae</taxon>
        <taxon>Plectus</taxon>
    </lineage>
</organism>
<evidence type="ECO:0000256" key="5">
    <source>
        <dbReference type="ARBA" id="ARBA00023242"/>
    </source>
</evidence>
<evidence type="ECO:0000256" key="2">
    <source>
        <dbReference type="ARBA" id="ARBA00004718"/>
    </source>
</evidence>
<evidence type="ECO:0000256" key="3">
    <source>
        <dbReference type="ARBA" id="ARBA00005673"/>
    </source>
</evidence>
<comment type="subcellular location">
    <subcellularLocation>
        <location evidence="1">Nucleus</location>
    </subcellularLocation>
</comment>
<dbReference type="GO" id="GO:0016925">
    <property type="term" value="P:protein sumoylation"/>
    <property type="evidence" value="ECO:0007669"/>
    <property type="project" value="TreeGrafter"/>
</dbReference>
<evidence type="ECO:0000313" key="11">
    <source>
        <dbReference type="WBParaSite" id="PSAMB.scaffold4433size14618.g24265.t1"/>
    </source>
</evidence>
<proteinExistence type="inferred from homology"/>
<sequence length="325" mass="36343">MKMVQTEEPTTTTESITEDEAALYDRQIRLWGLEAQNRLRNSSVLLVGLSGAGAEIAKNLMLAGLKSLTLMDHNNVSEGDRDAQFLAPVDTIGQNRAEASRLRTEQLNPMVHVIVDTDALESKDADFFEKFNLVCLVNQSYEQIERVNEICRKFNIKMCAAGVYGWFGYGFSDLLEHEFIDEVKMLAPSNSTEVHVLDGKGDGPEAKKRKVDEEETAMIKHTIDFSSWSDAMNVDWSRKTTLGKAKRSLTPAYFVIRSLLEAQKLGDKATSPEVISKAWKDEVERCKLVLEEQKCKPEDFMKFISGELGPVCAIIGGVVAQEVIK</sequence>
<dbReference type="GO" id="GO:0005737">
    <property type="term" value="C:cytoplasm"/>
    <property type="evidence" value="ECO:0007669"/>
    <property type="project" value="TreeGrafter"/>
</dbReference>
<comment type="subunit">
    <text evidence="6">Heterodimer of SAE1 and UBA2/SAE2. The heterodimer corresponds to the two domains that are encoded on a single polypeptide chain in ubiquitin-activating enzyme E1. Interacts with UBE2I.</text>
</comment>
<evidence type="ECO:0000256" key="6">
    <source>
        <dbReference type="ARBA" id="ARBA00026003"/>
    </source>
</evidence>
<evidence type="ECO:0000259" key="9">
    <source>
        <dbReference type="Pfam" id="PF00899"/>
    </source>
</evidence>